<dbReference type="PRINTS" id="PR00237">
    <property type="entry name" value="GPCRRHODOPSN"/>
</dbReference>
<evidence type="ECO:0000313" key="10">
    <source>
        <dbReference type="EMBL" id="CAH1791370.1"/>
    </source>
</evidence>
<dbReference type="OrthoDB" id="5987098at2759"/>
<dbReference type="Pfam" id="PF00001">
    <property type="entry name" value="7tm_1"/>
    <property type="match status" value="1"/>
</dbReference>
<accession>A0A8J1U4H7</accession>
<reference evidence="10" key="1">
    <citation type="submission" date="2022-03" db="EMBL/GenBank/DDBJ databases">
        <authorList>
            <person name="Martin C."/>
        </authorList>
    </citation>
    <scope>NUCLEOTIDE SEQUENCE</scope>
</reference>
<evidence type="ECO:0000256" key="6">
    <source>
        <dbReference type="ARBA" id="ARBA00023136"/>
    </source>
</evidence>
<dbReference type="GO" id="GO:0004930">
    <property type="term" value="F:G protein-coupled receptor activity"/>
    <property type="evidence" value="ECO:0007669"/>
    <property type="project" value="UniProtKB-KW"/>
</dbReference>
<protein>
    <submittedName>
        <fullName evidence="10">Uncharacterized protein</fullName>
    </submittedName>
</protein>
<dbReference type="Proteomes" id="UP000749559">
    <property type="component" value="Unassembled WGS sequence"/>
</dbReference>
<comment type="caution">
    <text evidence="10">The sequence shown here is derived from an EMBL/GenBank/DDBJ whole genome shotgun (WGS) entry which is preliminary data.</text>
</comment>
<gene>
    <name evidence="10" type="ORF">OFUS_LOCUS16458</name>
</gene>
<keyword evidence="11" id="KW-1185">Reference proteome</keyword>
<evidence type="ECO:0000256" key="1">
    <source>
        <dbReference type="ARBA" id="ARBA00004651"/>
    </source>
</evidence>
<name>A0A8J1U4H7_OWEFU</name>
<dbReference type="SUPFAM" id="SSF81321">
    <property type="entry name" value="Family A G protein-coupled receptor-like"/>
    <property type="match status" value="1"/>
</dbReference>
<dbReference type="EMBL" id="CAIIXF020000008">
    <property type="protein sequence ID" value="CAH1791370.1"/>
    <property type="molecule type" value="Genomic_DNA"/>
</dbReference>
<evidence type="ECO:0000256" key="9">
    <source>
        <dbReference type="RuleBase" id="RU000688"/>
    </source>
</evidence>
<evidence type="ECO:0000256" key="3">
    <source>
        <dbReference type="ARBA" id="ARBA00022692"/>
    </source>
</evidence>
<dbReference type="PROSITE" id="PS50262">
    <property type="entry name" value="G_PROTEIN_RECEP_F1_2"/>
    <property type="match status" value="1"/>
</dbReference>
<proteinExistence type="inferred from homology"/>
<evidence type="ECO:0000256" key="8">
    <source>
        <dbReference type="ARBA" id="ARBA00023224"/>
    </source>
</evidence>
<evidence type="ECO:0000256" key="4">
    <source>
        <dbReference type="ARBA" id="ARBA00022989"/>
    </source>
</evidence>
<keyword evidence="2" id="KW-1003">Cell membrane</keyword>
<keyword evidence="8 9" id="KW-0807">Transducer</keyword>
<dbReference type="InterPro" id="IPR017452">
    <property type="entry name" value="GPCR_Rhodpsn_7TM"/>
</dbReference>
<sequence>MNGSQIGDILQMTTENLASTLPAENTSTGVTETLRLSHVLPRNYLIAHAVFESIIAVLIVGGNSIVLIGILIHRNLHTVNNMFLTSLAVADLIMGLFVSPLTIVLLYVKPLIYDEYKQDKWTCIIRLYLTIMLLGASLLSICGIALDRYIAIM</sequence>
<feature type="non-terminal residue" evidence="10">
    <location>
        <position position="153"/>
    </location>
</feature>
<comment type="subcellular location">
    <subcellularLocation>
        <location evidence="1">Cell membrane</location>
        <topology evidence="1">Multi-pass membrane protein</topology>
    </subcellularLocation>
</comment>
<dbReference type="PANTHER" id="PTHR24248">
    <property type="entry name" value="ADRENERGIC RECEPTOR-RELATED G-PROTEIN COUPLED RECEPTOR"/>
    <property type="match status" value="1"/>
</dbReference>
<organism evidence="10 11">
    <name type="scientific">Owenia fusiformis</name>
    <name type="common">Polychaete worm</name>
    <dbReference type="NCBI Taxonomy" id="6347"/>
    <lineage>
        <taxon>Eukaryota</taxon>
        <taxon>Metazoa</taxon>
        <taxon>Spiralia</taxon>
        <taxon>Lophotrochozoa</taxon>
        <taxon>Annelida</taxon>
        <taxon>Polychaeta</taxon>
        <taxon>Sedentaria</taxon>
        <taxon>Canalipalpata</taxon>
        <taxon>Sabellida</taxon>
        <taxon>Oweniida</taxon>
        <taxon>Oweniidae</taxon>
        <taxon>Owenia</taxon>
    </lineage>
</organism>
<evidence type="ECO:0000313" key="11">
    <source>
        <dbReference type="Proteomes" id="UP000749559"/>
    </source>
</evidence>
<evidence type="ECO:0000256" key="7">
    <source>
        <dbReference type="ARBA" id="ARBA00023170"/>
    </source>
</evidence>
<dbReference type="PROSITE" id="PS00237">
    <property type="entry name" value="G_PROTEIN_RECEP_F1_1"/>
    <property type="match status" value="1"/>
</dbReference>
<keyword evidence="6" id="KW-0472">Membrane</keyword>
<dbReference type="InterPro" id="IPR000276">
    <property type="entry name" value="GPCR_Rhodpsn"/>
</dbReference>
<keyword evidence="7 9" id="KW-0675">Receptor</keyword>
<keyword evidence="4" id="KW-1133">Transmembrane helix</keyword>
<dbReference type="GO" id="GO:0005886">
    <property type="term" value="C:plasma membrane"/>
    <property type="evidence" value="ECO:0007669"/>
    <property type="project" value="UniProtKB-SubCell"/>
</dbReference>
<dbReference type="AlphaFoldDB" id="A0A8J1U4H7"/>
<evidence type="ECO:0000256" key="2">
    <source>
        <dbReference type="ARBA" id="ARBA00022475"/>
    </source>
</evidence>
<keyword evidence="3 9" id="KW-0812">Transmembrane</keyword>
<evidence type="ECO:0000256" key="5">
    <source>
        <dbReference type="ARBA" id="ARBA00023040"/>
    </source>
</evidence>
<keyword evidence="5 9" id="KW-0297">G-protein coupled receptor</keyword>
<comment type="similarity">
    <text evidence="9">Belongs to the G-protein coupled receptor 1 family.</text>
</comment>
<dbReference type="Gene3D" id="1.20.1070.10">
    <property type="entry name" value="Rhodopsin 7-helix transmembrane proteins"/>
    <property type="match status" value="1"/>
</dbReference>